<dbReference type="Gene3D" id="1.20.150.20">
    <property type="entry name" value="ATP synthase alpha/beta chain, C-terminal domain"/>
    <property type="match status" value="1"/>
</dbReference>
<comment type="similarity">
    <text evidence="2 13">Belongs to the ATPase alpha/beta chains family.</text>
</comment>
<evidence type="ECO:0000259" key="17">
    <source>
        <dbReference type="Pfam" id="PF00006"/>
    </source>
</evidence>
<dbReference type="Gene3D" id="2.40.30.20">
    <property type="match status" value="1"/>
</dbReference>
<dbReference type="SUPFAM" id="SSF50615">
    <property type="entry name" value="N-terminal domain of alpha and beta subunits of F1 ATP synthase"/>
    <property type="match status" value="1"/>
</dbReference>
<dbReference type="PANTHER" id="PTHR48082:SF2">
    <property type="entry name" value="ATP SYNTHASE SUBUNIT ALPHA, MITOCHONDRIAL"/>
    <property type="match status" value="1"/>
</dbReference>
<dbReference type="SUPFAM" id="SSF47917">
    <property type="entry name" value="C-terminal domain of alpha and beta subunits of F1 ATP synthase"/>
    <property type="match status" value="1"/>
</dbReference>
<dbReference type="NCBIfam" id="TIGR00962">
    <property type="entry name" value="atpA"/>
    <property type="match status" value="1"/>
</dbReference>
<dbReference type="CDD" id="cd18116">
    <property type="entry name" value="ATP-synt_F1_alpha_N"/>
    <property type="match status" value="1"/>
</dbReference>
<dbReference type="InterPro" id="IPR038376">
    <property type="entry name" value="ATP_synth_asu_C_sf"/>
</dbReference>
<dbReference type="InterPro" id="IPR000194">
    <property type="entry name" value="ATPase_F1/V1/A1_a/bsu_nucl-bd"/>
</dbReference>
<keyword evidence="7 15" id="KW-0067">ATP-binding</keyword>
<evidence type="ECO:0000256" key="10">
    <source>
        <dbReference type="ARBA" id="ARBA00023196"/>
    </source>
</evidence>
<sequence length="509" mass="54953">MALSLSEISILLEQKISNTYSKINVDEVGRVLSVGDGIARIYGLKKIQAGEMVEFASGVKGMALNLENDNVGVVLFGSDSSISEGDLVKRTGTIVDVPSGKGVLGRVLDGLGNPIDGKGPLKDVTRVRAELKAPGIIVRESVNQPMQTGLKAVDSLVPIGRGQRELIIGDRQTGKTAIALDAIINQKFVNVSKDESAKLYCVYVAIGQKRSTVAQIVKTLEDAGALDYTVIVAATASDPAPLQYLAPYSGCAMGEYFRDNGMHALIIYDDLSKQSVAYRQMSLLLRRPPGREAFPGDVFYLHSRLLERAAKMSSAVGGGSLTALPVIETQAGDVSAYIPTNVISITDGQIFLETELFYKGIRPAINVGLSVSRVGSAAQVKAMKQVAGTMKLELAQYREVAAFAQFGSDLDASTQYLLNRGARLTEILKQGQFSPMPIEKQVIVLYAATKGYLDKLNISDIEKYEQTLLKEIDPAILSTIKDKKALSDELLGTLKTFFDGFTDRFILAR</sequence>
<dbReference type="GO" id="GO:0045259">
    <property type="term" value="C:proton-transporting ATP synthase complex"/>
    <property type="evidence" value="ECO:0007669"/>
    <property type="project" value="UniProtKB-KW"/>
</dbReference>
<comment type="function">
    <text evidence="12">Mitochondrial membrane ATP synthase (F(1)F(0) ATP synthase or Complex V) produces ATP from ADP in the presence of a proton gradient across the membrane which is generated by electron transport complexes of the respiratory chain. F-type ATPases consist of two structural domains, F(1) - containing the extramembraneous catalytic core, and F(0) - containing the membrane proton channel, linked together by a central stalk and a peripheral stalk. During catalysis, ATP synthesis in the catalytic domain of F(1) is coupled via a rotary mechanism of the central stalk subunits to proton translocation. Subunits alpha and beta form the catalytic core in F(1). Rotation of the central stalk against the surrounding alpha(3)beta(3) subunits leads to hydrolysis of ATP in three separate catalytic sites on the beta subunits. Subunit alpha does not bear the catalytic high-affinity ATP-binding sites.</text>
</comment>
<evidence type="ECO:0000256" key="9">
    <source>
        <dbReference type="ARBA" id="ARBA00023136"/>
    </source>
</evidence>
<evidence type="ECO:0000256" key="7">
    <source>
        <dbReference type="ARBA" id="ARBA00022840"/>
    </source>
</evidence>
<dbReference type="GO" id="GO:0043531">
    <property type="term" value="F:ADP binding"/>
    <property type="evidence" value="ECO:0007669"/>
    <property type="project" value="TreeGrafter"/>
</dbReference>
<dbReference type="FunFam" id="3.40.50.300:FF:002432">
    <property type="entry name" value="ATP synthase subunit alpha, mitochondrial"/>
    <property type="match status" value="1"/>
</dbReference>
<reference evidence="20" key="1">
    <citation type="journal article" date="1994" name="J. Mol. Biol.">
        <title>Complete sequence of the mitochondrial DNA of the chlorophyte alga Prototheca wickerhamii. Gene content and genome organization.</title>
        <authorList>
            <person name="Wolff G."/>
            <person name="Plante I."/>
            <person name="Lang B.F."/>
            <person name="Kueck U."/>
            <person name="Burger G."/>
        </authorList>
    </citation>
    <scope>NUCLEOTIDE SEQUENCE</scope>
    <source>
        <strain evidence="20">263-11</strain>
    </source>
</reference>
<evidence type="ECO:0000256" key="6">
    <source>
        <dbReference type="ARBA" id="ARBA00022792"/>
    </source>
</evidence>
<dbReference type="PROSITE" id="PS00152">
    <property type="entry name" value="ATPASE_ALPHA_BETA"/>
    <property type="match status" value="1"/>
</dbReference>
<dbReference type="FunFam" id="1.20.150.20:FF:000001">
    <property type="entry name" value="ATP synthase subunit alpha"/>
    <property type="match status" value="1"/>
</dbReference>
<evidence type="ECO:0000256" key="8">
    <source>
        <dbReference type="ARBA" id="ARBA00023065"/>
    </source>
</evidence>
<dbReference type="GO" id="GO:0046933">
    <property type="term" value="F:proton-transporting ATP synthase activity, rotational mechanism"/>
    <property type="evidence" value="ECO:0007669"/>
    <property type="project" value="InterPro"/>
</dbReference>
<dbReference type="InterPro" id="IPR023366">
    <property type="entry name" value="ATP_synth_asu-like_sf"/>
</dbReference>
<dbReference type="InterPro" id="IPR000793">
    <property type="entry name" value="ATP_synth_asu_C"/>
</dbReference>
<dbReference type="GO" id="GO:0016787">
    <property type="term" value="F:hydrolase activity"/>
    <property type="evidence" value="ECO:0007669"/>
    <property type="project" value="UniProtKB-KW"/>
</dbReference>
<feature type="domain" description="ATPase F1/V1/A1 complex alpha/beta subunit nucleotide-binding" evidence="17">
    <location>
        <begin position="149"/>
        <end position="372"/>
    </location>
</feature>
<gene>
    <name evidence="20" type="primary">atp1</name>
</gene>
<comment type="subcellular location">
    <subcellularLocation>
        <location evidence="1">Mitochondrion inner membrane</location>
    </subcellularLocation>
</comment>
<dbReference type="InterPro" id="IPR027417">
    <property type="entry name" value="P-loop_NTPase"/>
</dbReference>
<dbReference type="InterPro" id="IPR004100">
    <property type="entry name" value="ATPase_F1/V1/A1_a/bsu_N"/>
</dbReference>
<dbReference type="PIR" id="T11937">
    <property type="entry name" value="T11937"/>
</dbReference>
<dbReference type="Pfam" id="PF00306">
    <property type="entry name" value="ATP-synt_ab_C"/>
    <property type="match status" value="1"/>
</dbReference>
<protein>
    <recommendedName>
        <fullName evidence="15">ATP synthase subunit alpha</fullName>
    </recommendedName>
</protein>
<dbReference type="InterPro" id="IPR036121">
    <property type="entry name" value="ATPase_F1/V1/A1_a/bsu_N_sf"/>
</dbReference>
<dbReference type="CDD" id="cd18113">
    <property type="entry name" value="ATP-synt_F1_alpha_C"/>
    <property type="match status" value="1"/>
</dbReference>
<dbReference type="CDD" id="cd01132">
    <property type="entry name" value="F1-ATPase_alpha_CD"/>
    <property type="match status" value="1"/>
</dbReference>
<dbReference type="Pfam" id="PF00006">
    <property type="entry name" value="ATP-synt_ab"/>
    <property type="match status" value="1"/>
</dbReference>
<evidence type="ECO:0000259" key="19">
    <source>
        <dbReference type="Pfam" id="PF02874"/>
    </source>
</evidence>
<dbReference type="EMBL" id="U02970">
    <property type="protein sequence ID" value="AAD12656.1"/>
    <property type="molecule type" value="Genomic_DNA"/>
</dbReference>
<evidence type="ECO:0000256" key="14">
    <source>
        <dbReference type="RuleBase" id="RU000342"/>
    </source>
</evidence>
<keyword evidence="6" id="KW-0999">Mitochondrion inner membrane</keyword>
<dbReference type="NCBIfam" id="NF009884">
    <property type="entry name" value="PRK13343.1"/>
    <property type="match status" value="1"/>
</dbReference>
<dbReference type="SUPFAM" id="SSF52540">
    <property type="entry name" value="P-loop containing nucleoside triphosphate hydrolases"/>
    <property type="match status" value="1"/>
</dbReference>
<dbReference type="AlphaFoldDB" id="Q37628"/>
<evidence type="ECO:0000313" key="20">
    <source>
        <dbReference type="EMBL" id="AAD12656.1"/>
    </source>
</evidence>
<evidence type="ECO:0000256" key="2">
    <source>
        <dbReference type="ARBA" id="ARBA00008936"/>
    </source>
</evidence>
<keyword evidence="9" id="KW-0472">Membrane</keyword>
<accession>Q37628</accession>
<dbReference type="PANTHER" id="PTHR48082">
    <property type="entry name" value="ATP SYNTHASE SUBUNIT ALPHA, MITOCHONDRIAL"/>
    <property type="match status" value="1"/>
</dbReference>
<keyword evidence="11 15" id="KW-0066">ATP synthesis</keyword>
<keyword evidence="14 20" id="KW-0496">Mitochondrion</keyword>
<dbReference type="HAMAP" id="MF_01346">
    <property type="entry name" value="ATP_synth_alpha_bact"/>
    <property type="match status" value="1"/>
</dbReference>
<dbReference type="PIRSF" id="PIRSF039088">
    <property type="entry name" value="F_ATPase_subunit_alpha"/>
    <property type="match status" value="1"/>
</dbReference>
<keyword evidence="4 15" id="KW-0547">Nucleotide-binding</keyword>
<evidence type="ECO:0000256" key="1">
    <source>
        <dbReference type="ARBA" id="ARBA00004273"/>
    </source>
</evidence>
<evidence type="ECO:0000256" key="4">
    <source>
        <dbReference type="ARBA" id="ARBA00022741"/>
    </source>
</evidence>
<comment type="function">
    <text evidence="15">Produces ATP from ADP in the presence of a proton gradient across the membrane.</text>
</comment>
<dbReference type="InterPro" id="IPR005294">
    <property type="entry name" value="ATP_synth_F1_asu"/>
</dbReference>
<evidence type="ECO:0000256" key="16">
    <source>
        <dbReference type="RuleBase" id="RU004287"/>
    </source>
</evidence>
<evidence type="ECO:0000259" key="18">
    <source>
        <dbReference type="Pfam" id="PF00306"/>
    </source>
</evidence>
<dbReference type="FunFam" id="2.40.30.20:FF:000001">
    <property type="entry name" value="ATP synthase subunit alpha"/>
    <property type="match status" value="1"/>
</dbReference>
<dbReference type="RefSeq" id="NP_042268.1">
    <property type="nucleotide sequence ID" value="NC_001613.1"/>
</dbReference>
<dbReference type="InterPro" id="IPR020003">
    <property type="entry name" value="ATPase_a/bsu_AS"/>
</dbReference>
<dbReference type="Pfam" id="PF02874">
    <property type="entry name" value="ATP-synt_ab_N"/>
    <property type="match status" value="1"/>
</dbReference>
<dbReference type="GeneID" id="802120"/>
<keyword evidence="8 13" id="KW-0406">Ion transport</keyword>
<evidence type="ECO:0000256" key="15">
    <source>
        <dbReference type="RuleBase" id="RU003551"/>
    </source>
</evidence>
<dbReference type="GO" id="GO:0005524">
    <property type="term" value="F:ATP binding"/>
    <property type="evidence" value="ECO:0007669"/>
    <property type="project" value="UniProtKB-KW"/>
</dbReference>
<comment type="subunit">
    <text evidence="16">F-type ATPases have 2 components, CF(1) - the catalytic core - and CF(0) - the membrane proton channel. CF(1) has five subunits: alpha(3), beta(3), gamma(1), delta(1), epsilon(1). CF(0) has three main subunits: a, b and c.</text>
</comment>
<dbReference type="GO" id="GO:0005743">
    <property type="term" value="C:mitochondrial inner membrane"/>
    <property type="evidence" value="ECO:0007669"/>
    <property type="project" value="UniProtKB-SubCell"/>
</dbReference>
<evidence type="ECO:0000256" key="3">
    <source>
        <dbReference type="ARBA" id="ARBA00022448"/>
    </source>
</evidence>
<evidence type="ECO:0000256" key="13">
    <source>
        <dbReference type="RuleBase" id="RU000339"/>
    </source>
</evidence>
<evidence type="ECO:0000256" key="12">
    <source>
        <dbReference type="ARBA" id="ARBA00037296"/>
    </source>
</evidence>
<keyword evidence="3 13" id="KW-0813">Transport</keyword>
<proteinExistence type="inferred from homology"/>
<keyword evidence="5 13" id="KW-0375">Hydrogen ion transport</keyword>
<keyword evidence="20" id="KW-0378">Hydrolase</keyword>
<organism evidence="20">
    <name type="scientific">Prototheca wickerhamii</name>
    <dbReference type="NCBI Taxonomy" id="3111"/>
    <lineage>
        <taxon>Eukaryota</taxon>
        <taxon>Viridiplantae</taxon>
        <taxon>Chlorophyta</taxon>
        <taxon>core chlorophytes</taxon>
        <taxon>Trebouxiophyceae</taxon>
        <taxon>Chlorellales</taxon>
        <taxon>Chlorellaceae</taxon>
        <taxon>Prototheca</taxon>
    </lineage>
</organism>
<evidence type="ECO:0000256" key="11">
    <source>
        <dbReference type="ARBA" id="ARBA00023310"/>
    </source>
</evidence>
<dbReference type="Gene3D" id="3.40.50.300">
    <property type="entry name" value="P-loop containing nucleotide triphosphate hydrolases"/>
    <property type="match status" value="1"/>
</dbReference>
<geneLocation type="mitochondrion" evidence="20"/>
<dbReference type="InterPro" id="IPR033732">
    <property type="entry name" value="ATP_synth_F1_a_nt-bd_dom"/>
</dbReference>
<evidence type="ECO:0000256" key="5">
    <source>
        <dbReference type="ARBA" id="ARBA00022781"/>
    </source>
</evidence>
<feature type="domain" description="ATP synthase alpha subunit C-terminal" evidence="18">
    <location>
        <begin position="379"/>
        <end position="499"/>
    </location>
</feature>
<feature type="domain" description="ATPase F1/V1/A1 complex alpha/beta subunit N-terminal" evidence="19">
    <location>
        <begin position="25"/>
        <end position="92"/>
    </location>
</feature>
<keyword evidence="10 15" id="KW-0139">CF(1)</keyword>
<name>Q37628_PROWI</name>